<name>A0AAU9YQV4_PHORO</name>
<feature type="region of interest" description="Disordered" evidence="2">
    <location>
        <begin position="1"/>
        <end position="23"/>
    </location>
</feature>
<evidence type="ECO:0000256" key="1">
    <source>
        <dbReference type="ARBA" id="ARBA00023157"/>
    </source>
</evidence>
<feature type="domain" description="Peptidase S1" evidence="3">
    <location>
        <begin position="113"/>
        <end position="368"/>
    </location>
</feature>
<dbReference type="GO" id="GO:0005783">
    <property type="term" value="C:endoplasmic reticulum"/>
    <property type="evidence" value="ECO:0007669"/>
    <property type="project" value="TreeGrafter"/>
</dbReference>
<gene>
    <name evidence="4" type="primary">Prss50</name>
    <name evidence="4" type="ORF">PHOROB_LOCUS1515</name>
</gene>
<dbReference type="FunFam" id="2.40.10.10:FF:000039">
    <property type="entry name" value="Brain-specific serine protease 4"/>
    <property type="match status" value="1"/>
</dbReference>
<proteinExistence type="predicted"/>
<organism evidence="4 5">
    <name type="scientific">Phodopus roborovskii</name>
    <name type="common">Roborovski's desert hamster</name>
    <name type="synonym">Cricetulus roborovskii</name>
    <dbReference type="NCBI Taxonomy" id="109678"/>
    <lineage>
        <taxon>Eukaryota</taxon>
        <taxon>Metazoa</taxon>
        <taxon>Chordata</taxon>
        <taxon>Craniata</taxon>
        <taxon>Vertebrata</taxon>
        <taxon>Euteleostomi</taxon>
        <taxon>Mammalia</taxon>
        <taxon>Eutheria</taxon>
        <taxon>Euarchontoglires</taxon>
        <taxon>Glires</taxon>
        <taxon>Rodentia</taxon>
        <taxon>Myomorpha</taxon>
        <taxon>Muroidea</taxon>
        <taxon>Cricetidae</taxon>
        <taxon>Cricetinae</taxon>
        <taxon>Phodopus</taxon>
    </lineage>
</organism>
<dbReference type="PANTHER" id="PTHR24253">
    <property type="entry name" value="TRANSMEMBRANE PROTEASE SERINE"/>
    <property type="match status" value="1"/>
</dbReference>
<dbReference type="Pfam" id="PF00089">
    <property type="entry name" value="Trypsin"/>
    <property type="match status" value="1"/>
</dbReference>
<dbReference type="Proteomes" id="UP001152836">
    <property type="component" value="Unassembled WGS sequence"/>
</dbReference>
<evidence type="ECO:0000313" key="5">
    <source>
        <dbReference type="Proteomes" id="UP001152836"/>
    </source>
</evidence>
<sequence>MEPWCRAGVGGQGPLGPRVPGASRSRTGARALLLLLLLLLLLPRWPAGCSAAGESPGALSTTVPNDPGVSCGPRATCPSGRLRLPRQASAAATTAPPTAALALSSWHAPLQEVCGTSHEPDPTLRDPEAMTRRWPWMVSVQANGIHICAGALIASQWVLTVAHCLTQDGVNYTVRVGSPWINQTTTTSTDVPVYQIIIHSGYQARRYWSWVGRGSDIGLLKLQWGLKYSKYVWPICLPGLEYVVEDNSLCTVTGWGHPKVNDRWPQFQSLQEKDVTIMNSRKCEQFYHKFSRIPSLVRIINSQMICASDENRENFCYELTGEPLVCSADGTWYLVGMMSWGPGCMKSKAPPIFVQISTFQPWIWDHLSGKAVALAAPSRTLLLAFLLLLSLLGTL</sequence>
<dbReference type="GO" id="GO:0006508">
    <property type="term" value="P:proteolysis"/>
    <property type="evidence" value="ECO:0007669"/>
    <property type="project" value="InterPro"/>
</dbReference>
<keyword evidence="5" id="KW-1185">Reference proteome</keyword>
<dbReference type="EMBL" id="CALSGD010000279">
    <property type="protein sequence ID" value="CAH6777620.1"/>
    <property type="molecule type" value="Genomic_DNA"/>
</dbReference>
<reference evidence="4" key="1">
    <citation type="submission" date="2022-06" db="EMBL/GenBank/DDBJ databases">
        <authorList>
            <person name="Andreotti S."/>
            <person name="Wyler E."/>
        </authorList>
    </citation>
    <scope>NUCLEOTIDE SEQUENCE</scope>
</reference>
<evidence type="ECO:0000259" key="3">
    <source>
        <dbReference type="PROSITE" id="PS50240"/>
    </source>
</evidence>
<comment type="caution">
    <text evidence="4">The sequence shown here is derived from an EMBL/GenBank/DDBJ whole genome shotgun (WGS) entry which is preliminary data.</text>
</comment>
<dbReference type="SMART" id="SM00020">
    <property type="entry name" value="Tryp_SPc"/>
    <property type="match status" value="1"/>
</dbReference>
<dbReference type="InterPro" id="IPR001254">
    <property type="entry name" value="Trypsin_dom"/>
</dbReference>
<dbReference type="Gene3D" id="2.40.10.10">
    <property type="entry name" value="Trypsin-like serine proteases"/>
    <property type="match status" value="2"/>
</dbReference>
<protein>
    <submittedName>
        <fullName evidence="4">Prss50 protein</fullName>
    </submittedName>
</protein>
<accession>A0AAU9YQV4</accession>
<dbReference type="SUPFAM" id="SSF50494">
    <property type="entry name" value="Trypsin-like serine proteases"/>
    <property type="match status" value="1"/>
</dbReference>
<dbReference type="GO" id="GO:0004298">
    <property type="term" value="F:threonine-type endopeptidase activity"/>
    <property type="evidence" value="ECO:0007669"/>
    <property type="project" value="TreeGrafter"/>
</dbReference>
<dbReference type="InterPro" id="IPR009003">
    <property type="entry name" value="Peptidase_S1_PA"/>
</dbReference>
<keyword evidence="1" id="KW-1015">Disulfide bond</keyword>
<dbReference type="PRINTS" id="PR00722">
    <property type="entry name" value="CHYMOTRYPSIN"/>
</dbReference>
<dbReference type="PROSITE" id="PS50240">
    <property type="entry name" value="TRYPSIN_DOM"/>
    <property type="match status" value="1"/>
</dbReference>
<dbReference type="AlphaFoldDB" id="A0AAU9YQV4"/>
<dbReference type="InterPro" id="IPR043504">
    <property type="entry name" value="Peptidase_S1_PA_chymotrypsin"/>
</dbReference>
<dbReference type="PANTHER" id="PTHR24253:SF35">
    <property type="entry name" value="THREONINE PROTEASE PRSS50-RELATED"/>
    <property type="match status" value="1"/>
</dbReference>
<dbReference type="GO" id="GO:0004252">
    <property type="term" value="F:serine-type endopeptidase activity"/>
    <property type="evidence" value="ECO:0007669"/>
    <property type="project" value="InterPro"/>
</dbReference>
<evidence type="ECO:0000313" key="4">
    <source>
        <dbReference type="EMBL" id="CAH6777620.1"/>
    </source>
</evidence>
<evidence type="ECO:0000256" key="2">
    <source>
        <dbReference type="SAM" id="MobiDB-lite"/>
    </source>
</evidence>
<dbReference type="CDD" id="cd00190">
    <property type="entry name" value="Tryp_SPc"/>
    <property type="match status" value="1"/>
</dbReference>
<dbReference type="InterPro" id="IPR001314">
    <property type="entry name" value="Peptidase_S1A"/>
</dbReference>